<dbReference type="GO" id="GO:0016973">
    <property type="term" value="P:poly(A)+ mRNA export from nucleus"/>
    <property type="evidence" value="ECO:0007669"/>
    <property type="project" value="InterPro"/>
</dbReference>
<evidence type="ECO:0000256" key="17">
    <source>
        <dbReference type="SAM" id="MobiDB-lite"/>
    </source>
</evidence>
<keyword evidence="10" id="KW-0906">Nuclear pore complex</keyword>
<keyword evidence="6" id="KW-0509">mRNA transport</keyword>
<evidence type="ECO:0000256" key="1">
    <source>
        <dbReference type="ARBA" id="ARBA00004335"/>
    </source>
</evidence>
<dbReference type="AlphaFoldDB" id="A0AAV5S218"/>
<keyword evidence="12" id="KW-0539">Nucleus</keyword>
<evidence type="ECO:0000256" key="10">
    <source>
        <dbReference type="ARBA" id="ARBA00023132"/>
    </source>
</evidence>
<comment type="similarity">
    <text evidence="4">Belongs to the GLE1 family.</text>
</comment>
<feature type="compositionally biased region" description="Polar residues" evidence="17">
    <location>
        <begin position="63"/>
        <end position="73"/>
    </location>
</feature>
<evidence type="ECO:0000256" key="7">
    <source>
        <dbReference type="ARBA" id="ARBA00022927"/>
    </source>
</evidence>
<dbReference type="InterPro" id="IPR012476">
    <property type="entry name" value="GLE1"/>
</dbReference>
<dbReference type="GO" id="GO:0005543">
    <property type="term" value="F:phospholipid binding"/>
    <property type="evidence" value="ECO:0007669"/>
    <property type="project" value="TreeGrafter"/>
</dbReference>
<dbReference type="Gene3D" id="1.25.40.510">
    <property type="entry name" value="GLE1-like"/>
    <property type="match status" value="1"/>
</dbReference>
<protein>
    <recommendedName>
        <fullName evidence="13">mRNA export factor GLE1</fullName>
    </recommendedName>
    <alternativeName>
        <fullName evidence="15">Nuclear pore protein GLE1</fullName>
    </alternativeName>
    <alternativeName>
        <fullName evidence="14">Nucleoporin GLE1</fullName>
    </alternativeName>
    <alternativeName>
        <fullName evidence="16">RNA export factor GLE1</fullName>
    </alternativeName>
</protein>
<evidence type="ECO:0000313" key="19">
    <source>
        <dbReference type="Proteomes" id="UP001377567"/>
    </source>
</evidence>
<dbReference type="FunFam" id="1.25.40.510:FF:000003">
    <property type="entry name" value="Nucleoporin GLE1"/>
    <property type="match status" value="1"/>
</dbReference>
<reference evidence="18 19" key="1">
    <citation type="journal article" date="2023" name="Elife">
        <title>Identification of key yeast species and microbe-microbe interactions impacting larval growth of Drosophila in the wild.</title>
        <authorList>
            <person name="Mure A."/>
            <person name="Sugiura Y."/>
            <person name="Maeda R."/>
            <person name="Honda K."/>
            <person name="Sakurai N."/>
            <person name="Takahashi Y."/>
            <person name="Watada M."/>
            <person name="Katoh T."/>
            <person name="Gotoh A."/>
            <person name="Gotoh Y."/>
            <person name="Taniguchi I."/>
            <person name="Nakamura K."/>
            <person name="Hayashi T."/>
            <person name="Katayama T."/>
            <person name="Uemura T."/>
            <person name="Hattori Y."/>
        </authorList>
    </citation>
    <scope>NUCLEOTIDE SEQUENCE [LARGE SCALE GENOMIC DNA]</scope>
    <source>
        <strain evidence="18 19">KH-74</strain>
    </source>
</reference>
<evidence type="ECO:0000256" key="2">
    <source>
        <dbReference type="ARBA" id="ARBA00004567"/>
    </source>
</evidence>
<evidence type="ECO:0000256" key="13">
    <source>
        <dbReference type="ARBA" id="ARBA00026227"/>
    </source>
</evidence>
<dbReference type="InterPro" id="IPR038506">
    <property type="entry name" value="GLE1-like_sf"/>
</dbReference>
<evidence type="ECO:0000256" key="9">
    <source>
        <dbReference type="ARBA" id="ARBA00023054"/>
    </source>
</evidence>
<feature type="region of interest" description="Disordered" evidence="17">
    <location>
        <begin position="127"/>
        <end position="153"/>
    </location>
</feature>
<dbReference type="Proteomes" id="UP001377567">
    <property type="component" value="Unassembled WGS sequence"/>
</dbReference>
<keyword evidence="8" id="KW-0811">Translocation</keyword>
<dbReference type="PANTHER" id="PTHR12960">
    <property type="entry name" value="GLE-1-RELATED"/>
    <property type="match status" value="1"/>
</dbReference>
<evidence type="ECO:0000256" key="15">
    <source>
        <dbReference type="ARBA" id="ARBA00075092"/>
    </source>
</evidence>
<dbReference type="PANTHER" id="PTHR12960:SF0">
    <property type="entry name" value="MRNA EXPORT FACTOR GLE1"/>
    <property type="match status" value="1"/>
</dbReference>
<feature type="region of interest" description="Disordered" evidence="17">
    <location>
        <begin position="22"/>
        <end position="76"/>
    </location>
</feature>
<dbReference type="EMBL" id="BTGD01000013">
    <property type="protein sequence ID" value="GMM57647.1"/>
    <property type="molecule type" value="Genomic_DNA"/>
</dbReference>
<name>A0AAV5S218_MAUHU</name>
<dbReference type="GO" id="GO:0000822">
    <property type="term" value="F:inositol hexakisphosphate binding"/>
    <property type="evidence" value="ECO:0007669"/>
    <property type="project" value="TreeGrafter"/>
</dbReference>
<evidence type="ECO:0000256" key="8">
    <source>
        <dbReference type="ARBA" id="ARBA00023010"/>
    </source>
</evidence>
<evidence type="ECO:0000256" key="11">
    <source>
        <dbReference type="ARBA" id="ARBA00023136"/>
    </source>
</evidence>
<keyword evidence="9" id="KW-0175">Coiled coil</keyword>
<feature type="region of interest" description="Disordered" evidence="17">
    <location>
        <begin position="200"/>
        <end position="247"/>
    </location>
</feature>
<dbReference type="GO" id="GO:0015031">
    <property type="term" value="P:protein transport"/>
    <property type="evidence" value="ECO:0007669"/>
    <property type="project" value="UniProtKB-KW"/>
</dbReference>
<comment type="caution">
    <text evidence="18">The sequence shown here is derived from an EMBL/GenBank/DDBJ whole genome shotgun (WGS) entry which is preliminary data.</text>
</comment>
<keyword evidence="7" id="KW-0653">Protein transport</keyword>
<dbReference type="Pfam" id="PF07817">
    <property type="entry name" value="GLE1"/>
    <property type="match status" value="1"/>
</dbReference>
<evidence type="ECO:0000256" key="16">
    <source>
        <dbReference type="ARBA" id="ARBA00075681"/>
    </source>
</evidence>
<comment type="subcellular location">
    <subcellularLocation>
        <location evidence="1">Nucleus membrane</location>
        <topology evidence="1">Peripheral membrane protein</topology>
        <orientation evidence="1">Cytoplasmic side</orientation>
    </subcellularLocation>
    <subcellularLocation>
        <location evidence="3">Nucleus membrane</location>
        <topology evidence="3">Peripheral membrane protein</topology>
        <orientation evidence="3">Nucleoplasmic side</orientation>
    </subcellularLocation>
    <subcellularLocation>
        <location evidence="2">Nucleus</location>
        <location evidence="2">Nuclear pore complex</location>
    </subcellularLocation>
</comment>
<dbReference type="GO" id="GO:0044614">
    <property type="term" value="C:nuclear pore cytoplasmic filaments"/>
    <property type="evidence" value="ECO:0007669"/>
    <property type="project" value="TreeGrafter"/>
</dbReference>
<evidence type="ECO:0000256" key="3">
    <source>
        <dbReference type="ARBA" id="ARBA00004620"/>
    </source>
</evidence>
<keyword evidence="11" id="KW-0472">Membrane</keyword>
<accession>A0AAV5S218</accession>
<evidence type="ECO:0000313" key="18">
    <source>
        <dbReference type="EMBL" id="GMM57647.1"/>
    </source>
</evidence>
<evidence type="ECO:0000256" key="5">
    <source>
        <dbReference type="ARBA" id="ARBA00022448"/>
    </source>
</evidence>
<keyword evidence="5" id="KW-0813">Transport</keyword>
<organism evidence="18 19">
    <name type="scientific">Maudiozyma humilis</name>
    <name type="common">Sour dough yeast</name>
    <name type="synonym">Kazachstania humilis</name>
    <dbReference type="NCBI Taxonomy" id="51915"/>
    <lineage>
        <taxon>Eukaryota</taxon>
        <taxon>Fungi</taxon>
        <taxon>Dikarya</taxon>
        <taxon>Ascomycota</taxon>
        <taxon>Saccharomycotina</taxon>
        <taxon>Saccharomycetes</taxon>
        <taxon>Saccharomycetales</taxon>
        <taxon>Saccharomycetaceae</taxon>
        <taxon>Maudiozyma</taxon>
    </lineage>
</organism>
<proteinExistence type="inferred from homology"/>
<evidence type="ECO:0000256" key="14">
    <source>
        <dbReference type="ARBA" id="ARBA00029983"/>
    </source>
</evidence>
<dbReference type="GO" id="GO:0031369">
    <property type="term" value="F:translation initiation factor binding"/>
    <property type="evidence" value="ECO:0007669"/>
    <property type="project" value="TreeGrafter"/>
</dbReference>
<feature type="compositionally biased region" description="Low complexity" evidence="17">
    <location>
        <begin position="133"/>
        <end position="150"/>
    </location>
</feature>
<sequence length="569" mass="65024">MFAFRYSLDDILNSDSDDEFVDAEKPVLNEAQGDASPSSQPAVLHHTVSPVLRSPQSSPLPPTVSQEEVTNNLMGVPDLKLSADTDSSNGEEEEENIQTIMASLQLNAKLPRFSDKQSRLVVYHPEPEKYTESENQIVQSSQSVSPSHETSQTKDIISELISSVGSNFEQLQTHNQRLVNTVLAEKKAKEEERLRRIEEERKRKEAEEKRIREEEERKRKEIEAQKKAAEERARQEKLKQEEEAKKKDAAEKLAKAKKAEAKKKEEELAASRGKYITNFTNIEKTFMQYKEQIATIKREIVEPVKKLDKEQKNLVARHKRKINPKFGQLTNSNQQLQSVANELQILIQQTASNTLIYKWILNFTAKAIVHQAENEVRVKPESALPLAKLALYLIQTFPDLKPLLMARFVKKCPFVIGFTCSIETEQGRTNMGWKRNSDDKWELSTSYDERISGMMTLFAVITRLDTMVPGQTNPWSFEYSWMLVARICNTPLDLLTNVHFVALGAWWDATAHQFLQKYGNQGAKLLRLLGDQLTSAVADRKYVGAARLRILMEDWVSTNNITAFQEMDP</sequence>
<gene>
    <name evidence="18" type="ORF">DAKH74_042630</name>
</gene>
<dbReference type="GO" id="GO:0005737">
    <property type="term" value="C:cytoplasm"/>
    <property type="evidence" value="ECO:0007669"/>
    <property type="project" value="UniProtKB-ARBA"/>
</dbReference>
<evidence type="ECO:0000256" key="4">
    <source>
        <dbReference type="ARBA" id="ARBA00011056"/>
    </source>
</evidence>
<evidence type="ECO:0000256" key="6">
    <source>
        <dbReference type="ARBA" id="ARBA00022816"/>
    </source>
</evidence>
<keyword evidence="19" id="KW-1185">Reference proteome</keyword>
<dbReference type="GO" id="GO:0031965">
    <property type="term" value="C:nuclear membrane"/>
    <property type="evidence" value="ECO:0007669"/>
    <property type="project" value="UniProtKB-SubCell"/>
</dbReference>
<evidence type="ECO:0000256" key="12">
    <source>
        <dbReference type="ARBA" id="ARBA00023242"/>
    </source>
</evidence>